<dbReference type="Pfam" id="PF20431">
    <property type="entry name" value="E_motif"/>
    <property type="match status" value="1"/>
</dbReference>
<dbReference type="EMBL" id="JAUJYO010000001">
    <property type="protein sequence ID" value="KAK1325142.1"/>
    <property type="molecule type" value="Genomic_DNA"/>
</dbReference>
<gene>
    <name evidence="4" type="primary">PCMP-H61</name>
    <name evidence="4" type="ORF">QJS10_CPA01g01191</name>
</gene>
<accession>A0AAV9FIA5</accession>
<dbReference type="Pfam" id="PF13041">
    <property type="entry name" value="PPR_2"/>
    <property type="match status" value="1"/>
</dbReference>
<reference evidence="4" key="2">
    <citation type="submission" date="2023-06" db="EMBL/GenBank/DDBJ databases">
        <authorList>
            <person name="Ma L."/>
            <person name="Liu K.-W."/>
            <person name="Li Z."/>
            <person name="Hsiao Y.-Y."/>
            <person name="Qi Y."/>
            <person name="Fu T."/>
            <person name="Tang G."/>
            <person name="Zhang D."/>
            <person name="Sun W.-H."/>
            <person name="Liu D.-K."/>
            <person name="Li Y."/>
            <person name="Chen G.-Z."/>
            <person name="Liu X.-D."/>
            <person name="Liao X.-Y."/>
            <person name="Jiang Y.-T."/>
            <person name="Yu X."/>
            <person name="Hao Y."/>
            <person name="Huang J."/>
            <person name="Zhao X.-W."/>
            <person name="Ke S."/>
            <person name="Chen Y.-Y."/>
            <person name="Wu W.-L."/>
            <person name="Hsu J.-L."/>
            <person name="Lin Y.-F."/>
            <person name="Huang M.-D."/>
            <person name="Li C.-Y."/>
            <person name="Huang L."/>
            <person name="Wang Z.-W."/>
            <person name="Zhao X."/>
            <person name="Zhong W.-Y."/>
            <person name="Peng D.-H."/>
            <person name="Ahmad S."/>
            <person name="Lan S."/>
            <person name="Zhang J.-S."/>
            <person name="Tsai W.-C."/>
            <person name="Van De Peer Y."/>
            <person name="Liu Z.-J."/>
        </authorList>
    </citation>
    <scope>NUCLEOTIDE SEQUENCE</scope>
    <source>
        <strain evidence="4">CP</strain>
        <tissue evidence="4">Leaves</tissue>
    </source>
</reference>
<dbReference type="GO" id="GO:0009451">
    <property type="term" value="P:RNA modification"/>
    <property type="evidence" value="ECO:0007669"/>
    <property type="project" value="InterPro"/>
</dbReference>
<evidence type="ECO:0000259" key="3">
    <source>
        <dbReference type="Pfam" id="PF14432"/>
    </source>
</evidence>
<proteinExistence type="predicted"/>
<evidence type="ECO:0000256" key="1">
    <source>
        <dbReference type="ARBA" id="ARBA00022737"/>
    </source>
</evidence>
<dbReference type="GO" id="GO:0003723">
    <property type="term" value="F:RNA binding"/>
    <property type="evidence" value="ECO:0007669"/>
    <property type="project" value="InterPro"/>
</dbReference>
<dbReference type="InterPro" id="IPR046960">
    <property type="entry name" value="PPR_At4g14850-like_plant"/>
</dbReference>
<dbReference type="InterPro" id="IPR032867">
    <property type="entry name" value="DYW_dom"/>
</dbReference>
<evidence type="ECO:0000313" key="5">
    <source>
        <dbReference type="Proteomes" id="UP001180020"/>
    </source>
</evidence>
<dbReference type="PANTHER" id="PTHR47926:SF463">
    <property type="entry name" value="PENTATRICOPEPTIDE REPEAT-CONTAINING PROTEIN"/>
    <property type="match status" value="1"/>
</dbReference>
<feature type="repeat" description="PPR" evidence="2">
    <location>
        <begin position="1"/>
        <end position="28"/>
    </location>
</feature>
<evidence type="ECO:0000313" key="4">
    <source>
        <dbReference type="EMBL" id="KAK1325142.1"/>
    </source>
</evidence>
<keyword evidence="1" id="KW-0677">Repeat</keyword>
<sequence>MITGFAIHGRGQEALDMFAEMERTGVKPNQVTFTGFMTACSHAGLVDEGAGMLRDAEELIEKMSIRPNAYICGALLNACRIHKNFDMGRRVGKILIELDPDHGGRYIHLASIFATEGHRNEAVKLRKMMKDRGVSKLPGCSSMVLKEIYLEWDRISERLRQEGYVPLTDDLLLDLEEDEKEKAIHHHSEKLAIALALISTDTGTTI</sequence>
<dbReference type="InterPro" id="IPR002885">
    <property type="entry name" value="PPR_rpt"/>
</dbReference>
<dbReference type="AlphaFoldDB" id="A0AAV9FIA5"/>
<protein>
    <submittedName>
        <fullName evidence="4">Pentatricopeptide repeat-containing protein</fullName>
    </submittedName>
</protein>
<evidence type="ECO:0000256" key="2">
    <source>
        <dbReference type="PROSITE-ProRule" id="PRU00708"/>
    </source>
</evidence>
<dbReference type="PROSITE" id="PS51375">
    <property type="entry name" value="PPR"/>
    <property type="match status" value="1"/>
</dbReference>
<comment type="caution">
    <text evidence="4">The sequence shown here is derived from an EMBL/GenBank/DDBJ whole genome shotgun (WGS) entry which is preliminary data.</text>
</comment>
<dbReference type="NCBIfam" id="TIGR00756">
    <property type="entry name" value="PPR"/>
    <property type="match status" value="1"/>
</dbReference>
<organism evidence="4 5">
    <name type="scientific">Acorus calamus</name>
    <name type="common">Sweet flag</name>
    <dbReference type="NCBI Taxonomy" id="4465"/>
    <lineage>
        <taxon>Eukaryota</taxon>
        <taxon>Viridiplantae</taxon>
        <taxon>Streptophyta</taxon>
        <taxon>Embryophyta</taxon>
        <taxon>Tracheophyta</taxon>
        <taxon>Spermatophyta</taxon>
        <taxon>Magnoliopsida</taxon>
        <taxon>Liliopsida</taxon>
        <taxon>Acoraceae</taxon>
        <taxon>Acorus</taxon>
    </lineage>
</organism>
<dbReference type="Proteomes" id="UP001180020">
    <property type="component" value="Unassembled WGS sequence"/>
</dbReference>
<dbReference type="InterPro" id="IPR011990">
    <property type="entry name" value="TPR-like_helical_dom_sf"/>
</dbReference>
<reference evidence="4" key="1">
    <citation type="journal article" date="2023" name="Nat. Commun.">
        <title>Diploid and tetraploid genomes of Acorus and the evolution of monocots.</title>
        <authorList>
            <person name="Ma L."/>
            <person name="Liu K.W."/>
            <person name="Li Z."/>
            <person name="Hsiao Y.Y."/>
            <person name="Qi Y."/>
            <person name="Fu T."/>
            <person name="Tang G.D."/>
            <person name="Zhang D."/>
            <person name="Sun W.H."/>
            <person name="Liu D.K."/>
            <person name="Li Y."/>
            <person name="Chen G.Z."/>
            <person name="Liu X.D."/>
            <person name="Liao X.Y."/>
            <person name="Jiang Y.T."/>
            <person name="Yu X."/>
            <person name="Hao Y."/>
            <person name="Huang J."/>
            <person name="Zhao X.W."/>
            <person name="Ke S."/>
            <person name="Chen Y.Y."/>
            <person name="Wu W.L."/>
            <person name="Hsu J.L."/>
            <person name="Lin Y.F."/>
            <person name="Huang M.D."/>
            <person name="Li C.Y."/>
            <person name="Huang L."/>
            <person name="Wang Z.W."/>
            <person name="Zhao X."/>
            <person name="Zhong W.Y."/>
            <person name="Peng D.H."/>
            <person name="Ahmad S."/>
            <person name="Lan S."/>
            <person name="Zhang J.S."/>
            <person name="Tsai W.C."/>
            <person name="Van de Peer Y."/>
            <person name="Liu Z.J."/>
        </authorList>
    </citation>
    <scope>NUCLEOTIDE SEQUENCE</scope>
    <source>
        <strain evidence="4">CP</strain>
    </source>
</reference>
<feature type="domain" description="DYW" evidence="3">
    <location>
        <begin position="163"/>
        <end position="206"/>
    </location>
</feature>
<name>A0AAV9FIA5_ACOCL</name>
<dbReference type="GO" id="GO:0008270">
    <property type="term" value="F:zinc ion binding"/>
    <property type="evidence" value="ECO:0007669"/>
    <property type="project" value="InterPro"/>
</dbReference>
<dbReference type="PANTHER" id="PTHR47926">
    <property type="entry name" value="PENTATRICOPEPTIDE REPEAT-CONTAINING PROTEIN"/>
    <property type="match status" value="1"/>
</dbReference>
<dbReference type="Pfam" id="PF14432">
    <property type="entry name" value="DYW_deaminase"/>
    <property type="match status" value="1"/>
</dbReference>
<dbReference type="Gene3D" id="1.25.40.10">
    <property type="entry name" value="Tetratricopeptide repeat domain"/>
    <property type="match status" value="1"/>
</dbReference>
<keyword evidence="5" id="KW-1185">Reference proteome</keyword>
<dbReference type="InterPro" id="IPR046848">
    <property type="entry name" value="E_motif"/>
</dbReference>